<feature type="transmembrane region" description="Helical" evidence="6">
    <location>
        <begin position="129"/>
        <end position="149"/>
    </location>
</feature>
<protein>
    <recommendedName>
        <fullName evidence="8">Ribose import permease protein RbsC</fullName>
    </recommendedName>
</protein>
<keyword evidence="4 6" id="KW-1133">Transmembrane helix</keyword>
<evidence type="ECO:0000256" key="1">
    <source>
        <dbReference type="ARBA" id="ARBA00004651"/>
    </source>
</evidence>
<dbReference type="Pfam" id="PF02653">
    <property type="entry name" value="BPD_transp_2"/>
    <property type="match status" value="1"/>
</dbReference>
<dbReference type="GO" id="GO:0022857">
    <property type="term" value="F:transmembrane transporter activity"/>
    <property type="evidence" value="ECO:0007669"/>
    <property type="project" value="InterPro"/>
</dbReference>
<evidence type="ECO:0008006" key="8">
    <source>
        <dbReference type="Google" id="ProtNLM"/>
    </source>
</evidence>
<evidence type="ECO:0000256" key="5">
    <source>
        <dbReference type="ARBA" id="ARBA00023136"/>
    </source>
</evidence>
<organism evidence="7">
    <name type="scientific">bioreactor metagenome</name>
    <dbReference type="NCBI Taxonomy" id="1076179"/>
    <lineage>
        <taxon>unclassified sequences</taxon>
        <taxon>metagenomes</taxon>
        <taxon>ecological metagenomes</taxon>
    </lineage>
</organism>
<dbReference type="PANTHER" id="PTHR32196">
    <property type="entry name" value="ABC TRANSPORTER PERMEASE PROTEIN YPHD-RELATED-RELATED"/>
    <property type="match status" value="1"/>
</dbReference>
<feature type="transmembrane region" description="Helical" evidence="6">
    <location>
        <begin position="78"/>
        <end position="97"/>
    </location>
</feature>
<sequence>MDWFRAFYNFGSVQGASPAAQELGKILPSALFFIIAACVIWFFVRKTRMGRYFYAVGSSNDSSYASGIDSAKVQMKACIMNSLFIFMAALFFVGQNFSADARLGDSLTLKCIAAAVVGGIALEGGKGGLFLALVGALILSFVNKIIFFANIPNAYQTLVSGIIIIVAIAGSLAYTLYNNRVMLKGE</sequence>
<evidence type="ECO:0000256" key="2">
    <source>
        <dbReference type="ARBA" id="ARBA00022475"/>
    </source>
</evidence>
<evidence type="ECO:0000256" key="3">
    <source>
        <dbReference type="ARBA" id="ARBA00022692"/>
    </source>
</evidence>
<reference evidence="7" key="1">
    <citation type="submission" date="2019-08" db="EMBL/GenBank/DDBJ databases">
        <authorList>
            <person name="Kucharzyk K."/>
            <person name="Murdoch R.W."/>
            <person name="Higgins S."/>
            <person name="Loffler F."/>
        </authorList>
    </citation>
    <scope>NUCLEOTIDE SEQUENCE</scope>
</reference>
<proteinExistence type="predicted"/>
<keyword evidence="3 6" id="KW-0812">Transmembrane</keyword>
<comment type="subcellular location">
    <subcellularLocation>
        <location evidence="1">Cell membrane</location>
        <topology evidence="1">Multi-pass membrane protein</topology>
    </subcellularLocation>
</comment>
<name>A0A645HBK1_9ZZZZ</name>
<keyword evidence="2" id="KW-1003">Cell membrane</keyword>
<dbReference type="EMBL" id="VSSQ01090522">
    <property type="protein sequence ID" value="MPN36407.1"/>
    <property type="molecule type" value="Genomic_DNA"/>
</dbReference>
<keyword evidence="5 6" id="KW-0472">Membrane</keyword>
<evidence type="ECO:0000256" key="6">
    <source>
        <dbReference type="SAM" id="Phobius"/>
    </source>
</evidence>
<feature type="transmembrane region" description="Helical" evidence="6">
    <location>
        <begin position="26"/>
        <end position="44"/>
    </location>
</feature>
<dbReference type="AlphaFoldDB" id="A0A645HBK1"/>
<dbReference type="InterPro" id="IPR001851">
    <property type="entry name" value="ABC_transp_permease"/>
</dbReference>
<accession>A0A645HBK1</accession>
<comment type="caution">
    <text evidence="7">The sequence shown here is derived from an EMBL/GenBank/DDBJ whole genome shotgun (WGS) entry which is preliminary data.</text>
</comment>
<evidence type="ECO:0000313" key="7">
    <source>
        <dbReference type="EMBL" id="MPN36407.1"/>
    </source>
</evidence>
<dbReference type="GO" id="GO:0005886">
    <property type="term" value="C:plasma membrane"/>
    <property type="evidence" value="ECO:0007669"/>
    <property type="project" value="UniProtKB-SubCell"/>
</dbReference>
<feature type="transmembrane region" description="Helical" evidence="6">
    <location>
        <begin position="155"/>
        <end position="177"/>
    </location>
</feature>
<evidence type="ECO:0000256" key="4">
    <source>
        <dbReference type="ARBA" id="ARBA00022989"/>
    </source>
</evidence>
<gene>
    <name evidence="7" type="ORF">SDC9_183916</name>
</gene>